<feature type="region of interest" description="Disordered" evidence="4">
    <location>
        <begin position="605"/>
        <end position="629"/>
    </location>
</feature>
<dbReference type="PANTHER" id="PTHR16650:SF10">
    <property type="entry name" value="LEBERCILIN"/>
    <property type="match status" value="1"/>
</dbReference>
<feature type="region of interest" description="Disordered" evidence="4">
    <location>
        <begin position="366"/>
        <end position="397"/>
    </location>
</feature>
<dbReference type="Proteomes" id="UP000472267">
    <property type="component" value="Chromosome 15"/>
</dbReference>
<reference evidence="6" key="3">
    <citation type="submission" date="2025-09" db="UniProtKB">
        <authorList>
            <consortium name="Ensembl"/>
        </authorList>
    </citation>
    <scope>IDENTIFICATION</scope>
</reference>
<feature type="region of interest" description="Disordered" evidence="4">
    <location>
        <begin position="1"/>
        <end position="157"/>
    </location>
</feature>
<keyword evidence="2 3" id="KW-0175">Coiled coil</keyword>
<evidence type="ECO:0000313" key="7">
    <source>
        <dbReference type="Proteomes" id="UP000472267"/>
    </source>
</evidence>
<feature type="domain" description="Lebercilin" evidence="5">
    <location>
        <begin position="160"/>
        <end position="349"/>
    </location>
</feature>
<dbReference type="InterPro" id="IPR026188">
    <property type="entry name" value="Lebercilin-like"/>
</dbReference>
<evidence type="ECO:0000256" key="2">
    <source>
        <dbReference type="ARBA" id="ARBA00023054"/>
    </source>
</evidence>
<feature type="coiled-coil region" evidence="3">
    <location>
        <begin position="165"/>
        <end position="358"/>
    </location>
</feature>
<dbReference type="GO" id="GO:0005930">
    <property type="term" value="C:axoneme"/>
    <property type="evidence" value="ECO:0007669"/>
    <property type="project" value="TreeGrafter"/>
</dbReference>
<dbReference type="InterPro" id="IPR028933">
    <property type="entry name" value="Lebercilin_dom"/>
</dbReference>
<evidence type="ECO:0000256" key="1">
    <source>
        <dbReference type="ARBA" id="ARBA00010229"/>
    </source>
</evidence>
<feature type="compositionally biased region" description="Basic and acidic residues" evidence="4">
    <location>
        <begin position="60"/>
        <end position="79"/>
    </location>
</feature>
<protein>
    <submittedName>
        <fullName evidence="6">Lebercilin LCA5</fullName>
    </submittedName>
</protein>
<feature type="compositionally biased region" description="Gly residues" evidence="4">
    <location>
        <begin position="500"/>
        <end position="516"/>
    </location>
</feature>
<feature type="compositionally biased region" description="Polar residues" evidence="4">
    <location>
        <begin position="135"/>
        <end position="150"/>
    </location>
</feature>
<evidence type="ECO:0000256" key="3">
    <source>
        <dbReference type="SAM" id="Coils"/>
    </source>
</evidence>
<sequence length="680" mass="76495">MESENIPDPYEDNRDVSLQNTKRDSRASSSHKHKKHQQDKNESDEEKESSVQSRSKTRTRHSDPDRDQVSDGESGRRSIESFYSEDYENESLSDRSCSPYSPSRTPSPVPRRGLQAKRANRSRGMSRPQRPGGQPLTQQLRRGVRSQSKESIPPKDLDLVTKRMLSARLLKINELRNALAELQQRTDELQKENRILRQLQVRQEKALQRYDDTESEISQLLTRHSNDMQVLRERLRRTQERERVAEKRLKDREEQLQRSQVTIGRLKKLVSQRELGERDELNRRLEEEKTRAQEAERKIRELERSIELSNSSFQRQLVAEKKKTISAHEEIKTLQEELDQLTNKLRERELDAKNIYANRMAKPALRKEADIGSGRKGTSSSKAVQTEGRASSLDFPTPPPAISDVHESCEQPPDEYLSLKLVWLNGFCQQELNRDEDRKETNFLLNMTEKESYRRHGHVQEEVEKWNQENLASQQAAEEARRRKDKLLAKMREIDFQNHGGSGPGGAGSKGSGGRRPGAESDAVAAGPGRRALRSQISSDDLAFGSYAPSFGNSGSRASLGFPPPPPKEDRESASDAVGVFSLREAESEKAAGKDKKASLMQQLFGAPNTSPAGGGGKTEVFNSPPAINGVRSRREGLLSFSSGSSTPPASSVNSVHVADSRPAVCAIASFDDDLEELTL</sequence>
<evidence type="ECO:0000259" key="5">
    <source>
        <dbReference type="Pfam" id="PF15619"/>
    </source>
</evidence>
<dbReference type="GO" id="GO:0042073">
    <property type="term" value="P:intraciliary transport"/>
    <property type="evidence" value="ECO:0007669"/>
    <property type="project" value="TreeGrafter"/>
</dbReference>
<feature type="compositionally biased region" description="Low complexity" evidence="4">
    <location>
        <begin position="95"/>
        <end position="112"/>
    </location>
</feature>
<feature type="region of interest" description="Disordered" evidence="4">
    <location>
        <begin position="495"/>
        <end position="533"/>
    </location>
</feature>
<organism evidence="6 7">
    <name type="scientific">Salarias fasciatus</name>
    <name type="common">Jewelled blenny</name>
    <name type="synonym">Blennius fasciatus</name>
    <dbReference type="NCBI Taxonomy" id="181472"/>
    <lineage>
        <taxon>Eukaryota</taxon>
        <taxon>Metazoa</taxon>
        <taxon>Chordata</taxon>
        <taxon>Craniata</taxon>
        <taxon>Vertebrata</taxon>
        <taxon>Euteleostomi</taxon>
        <taxon>Actinopterygii</taxon>
        <taxon>Neopterygii</taxon>
        <taxon>Teleostei</taxon>
        <taxon>Neoteleostei</taxon>
        <taxon>Acanthomorphata</taxon>
        <taxon>Ovalentaria</taxon>
        <taxon>Blenniimorphae</taxon>
        <taxon>Blenniiformes</taxon>
        <taxon>Blennioidei</taxon>
        <taxon>Blenniidae</taxon>
        <taxon>Salariinae</taxon>
        <taxon>Salarias</taxon>
    </lineage>
</organism>
<comment type="similarity">
    <text evidence="1">Belongs to the LCA5 family.</text>
</comment>
<dbReference type="Ensembl" id="ENSSFAT00005007500.1">
    <property type="protein sequence ID" value="ENSSFAP00005007125.1"/>
    <property type="gene ID" value="ENSSFAG00005004253.1"/>
</dbReference>
<accession>A0A672FQW9</accession>
<proteinExistence type="inferred from homology"/>
<feature type="region of interest" description="Disordered" evidence="4">
    <location>
        <begin position="553"/>
        <end position="580"/>
    </location>
</feature>
<dbReference type="OMA" id="SKRGIRW"/>
<keyword evidence="7" id="KW-1185">Reference proteome</keyword>
<feature type="compositionally biased region" description="Basic and acidic residues" evidence="4">
    <location>
        <begin position="11"/>
        <end position="26"/>
    </location>
</feature>
<name>A0A672FQW9_SALFA</name>
<reference evidence="6" key="1">
    <citation type="submission" date="2019-06" db="EMBL/GenBank/DDBJ databases">
        <authorList>
            <consortium name="Wellcome Sanger Institute Data Sharing"/>
        </authorList>
    </citation>
    <scope>NUCLEOTIDE SEQUENCE [LARGE SCALE GENOMIC DNA]</scope>
</reference>
<evidence type="ECO:0000256" key="4">
    <source>
        <dbReference type="SAM" id="MobiDB-lite"/>
    </source>
</evidence>
<dbReference type="Pfam" id="PF15619">
    <property type="entry name" value="Lebercilin"/>
    <property type="match status" value="1"/>
</dbReference>
<gene>
    <name evidence="6" type="primary">lca5</name>
</gene>
<reference evidence="6" key="2">
    <citation type="submission" date="2025-08" db="UniProtKB">
        <authorList>
            <consortium name="Ensembl"/>
        </authorList>
    </citation>
    <scope>IDENTIFICATION</scope>
</reference>
<dbReference type="PANTHER" id="PTHR16650">
    <property type="entry name" value="C21ORF13-RELATED"/>
    <property type="match status" value="1"/>
</dbReference>
<dbReference type="AlphaFoldDB" id="A0A672FQW9"/>
<dbReference type="InParanoid" id="A0A672FQW9"/>
<evidence type="ECO:0000313" key="6">
    <source>
        <dbReference type="Ensembl" id="ENSSFAP00005007125.1"/>
    </source>
</evidence>